<evidence type="ECO:0000256" key="2">
    <source>
        <dbReference type="ARBA" id="ARBA00022559"/>
    </source>
</evidence>
<evidence type="ECO:0000259" key="7">
    <source>
        <dbReference type="Pfam" id="PF08534"/>
    </source>
</evidence>
<keyword evidence="6" id="KW-0676">Redox-active center</keyword>
<feature type="domain" description="Redoxin" evidence="7">
    <location>
        <begin position="85"/>
        <end position="239"/>
    </location>
</feature>
<feature type="active site" description="Cysteine sulfenic acid (-SOH) intermediate" evidence="5">
    <location>
        <position position="140"/>
    </location>
</feature>
<dbReference type="GO" id="GO:0042744">
    <property type="term" value="P:hydrogen peroxide catabolic process"/>
    <property type="evidence" value="ECO:0007669"/>
    <property type="project" value="TreeGrafter"/>
</dbReference>
<accession>A0A1A8VPR6</accession>
<keyword evidence="2 6" id="KW-0575">Peroxidase</keyword>
<dbReference type="Proteomes" id="UP000078546">
    <property type="component" value="Unassembled WGS sequence"/>
</dbReference>
<evidence type="ECO:0000313" key="8">
    <source>
        <dbReference type="EMBL" id="SBS80786.1"/>
    </source>
</evidence>
<dbReference type="GO" id="GO:0034599">
    <property type="term" value="P:cellular response to oxidative stress"/>
    <property type="evidence" value="ECO:0007669"/>
    <property type="project" value="InterPro"/>
</dbReference>
<evidence type="ECO:0000256" key="3">
    <source>
        <dbReference type="ARBA" id="ARBA00022862"/>
    </source>
</evidence>
<dbReference type="EMBL" id="FLQV01000065">
    <property type="protein sequence ID" value="SBS80786.1"/>
    <property type="molecule type" value="Genomic_DNA"/>
</dbReference>
<comment type="function">
    <text evidence="6">Thiol-specific peroxidase that catalyzes the reduction of hydrogen peroxide and organic hydroperoxides to water and alcohols, respectively. Plays a role in cell protection against oxidative stress by detoxifying peroxides.</text>
</comment>
<dbReference type="SUPFAM" id="SSF52833">
    <property type="entry name" value="Thioredoxin-like"/>
    <property type="match status" value="1"/>
</dbReference>
<sequence>MEERRYTEIYARKCRPAPQRQGISATATYKRRSLIVIYICLCFCFRNLSHNKSLNVVAKKGKLSKRFSQKVYESKSIDLANDIKENDLIPNVKVMIDKKNMGIVENQGDENDFKSVDTHELFKNKRILLISLPGAFTPTCTSKMIPQYEKEYDYFVKKNNIDDIYCITNNDIFVLKSWFKYMNITKIKYISDGNSSFTESMNMLVDKSNFFMGMRPWRYVAIVENNILTKMFQEKDKQHNIQTDPYNISSPDYVKEFLKRNQV</sequence>
<evidence type="ECO:0000256" key="5">
    <source>
        <dbReference type="PIRSR" id="PIRSR637944-1"/>
    </source>
</evidence>
<proteinExistence type="inferred from homology"/>
<name>A0A1A8VPR6_PLAOA</name>
<reference evidence="9" key="1">
    <citation type="submission" date="2016-05" db="EMBL/GenBank/DDBJ databases">
        <authorList>
            <person name="Naeem Raeece"/>
        </authorList>
    </citation>
    <scope>NUCLEOTIDE SEQUENCE [LARGE SCALE GENOMIC DNA]</scope>
</reference>
<dbReference type="AlphaFoldDB" id="A0A1A8VPR6"/>
<comment type="similarity">
    <text evidence="1 6">Belongs to the peroxiredoxin family. Prx5 subfamily.</text>
</comment>
<dbReference type="InterPro" id="IPR013740">
    <property type="entry name" value="Redoxin"/>
</dbReference>
<dbReference type="CDD" id="cd03013">
    <property type="entry name" value="PRX5_like"/>
    <property type="match status" value="1"/>
</dbReference>
<dbReference type="GO" id="GO:0008379">
    <property type="term" value="F:thioredoxin peroxidase activity"/>
    <property type="evidence" value="ECO:0007669"/>
    <property type="project" value="InterPro"/>
</dbReference>
<protein>
    <submittedName>
        <fullName evidence="8">1-cys peroxiredoxin, putative (AOP)</fullName>
    </submittedName>
</protein>
<gene>
    <name evidence="8" type="ORF">POVCU1_002910</name>
</gene>
<keyword evidence="4 6" id="KW-0560">Oxidoreductase</keyword>
<dbReference type="Pfam" id="PF08534">
    <property type="entry name" value="Redoxin"/>
    <property type="match status" value="1"/>
</dbReference>
<dbReference type="Gene3D" id="3.40.30.10">
    <property type="entry name" value="Glutaredoxin"/>
    <property type="match status" value="1"/>
</dbReference>
<dbReference type="PANTHER" id="PTHR10430:SF16">
    <property type="entry name" value="PEROXIREDOXIN-5, MITOCHONDRIAL"/>
    <property type="match status" value="1"/>
</dbReference>
<dbReference type="InterPro" id="IPR036249">
    <property type="entry name" value="Thioredoxin-like_sf"/>
</dbReference>
<evidence type="ECO:0000256" key="1">
    <source>
        <dbReference type="ARBA" id="ARBA00010505"/>
    </source>
</evidence>
<dbReference type="GO" id="GO:0045454">
    <property type="term" value="P:cell redox homeostasis"/>
    <property type="evidence" value="ECO:0007669"/>
    <property type="project" value="TreeGrafter"/>
</dbReference>
<dbReference type="GO" id="GO:0005737">
    <property type="term" value="C:cytoplasm"/>
    <property type="evidence" value="ECO:0007669"/>
    <property type="project" value="TreeGrafter"/>
</dbReference>
<dbReference type="InterPro" id="IPR037944">
    <property type="entry name" value="PRX5-like"/>
</dbReference>
<dbReference type="PANTHER" id="PTHR10430">
    <property type="entry name" value="PEROXIREDOXIN"/>
    <property type="match status" value="1"/>
</dbReference>
<evidence type="ECO:0000313" key="9">
    <source>
        <dbReference type="Proteomes" id="UP000078546"/>
    </source>
</evidence>
<organism evidence="8 9">
    <name type="scientific">Plasmodium ovale curtisi</name>
    <dbReference type="NCBI Taxonomy" id="864141"/>
    <lineage>
        <taxon>Eukaryota</taxon>
        <taxon>Sar</taxon>
        <taxon>Alveolata</taxon>
        <taxon>Apicomplexa</taxon>
        <taxon>Aconoidasida</taxon>
        <taxon>Haemosporida</taxon>
        <taxon>Plasmodiidae</taxon>
        <taxon>Plasmodium</taxon>
        <taxon>Plasmodium (Plasmodium)</taxon>
    </lineage>
</organism>
<evidence type="ECO:0000256" key="6">
    <source>
        <dbReference type="RuleBase" id="RU366011"/>
    </source>
</evidence>
<evidence type="ECO:0000256" key="4">
    <source>
        <dbReference type="ARBA" id="ARBA00023002"/>
    </source>
</evidence>
<keyword evidence="3 6" id="KW-0049">Antioxidant</keyword>